<sequence>MRRIQCPHCSRSKVETVGLCLLCGRVICISDKCCQQRTKEIRTVIQTKPLKSEIRESKIVKTDQVTIIQNITQTNELEITDSSSGIMSPWGIRMSPLEEVRHSLQCCGMILPAMGAYVDVVNYHMEKIRPIRLSGIYLDAYGEEDLGNWRGKPLILSVGRYSKLLQQLCEHSWHNFH</sequence>
<dbReference type="GO" id="GO:0008270">
    <property type="term" value="F:zinc ion binding"/>
    <property type="evidence" value="ECO:0007669"/>
    <property type="project" value="UniProtKB-UniRule"/>
</dbReference>
<proteinExistence type="inferred from homology"/>
<dbReference type="PANTHER" id="PTHR21497:SF24">
    <property type="entry name" value="E3 UBIQUITIN-PROTEIN LIGASE UBR1"/>
    <property type="match status" value="1"/>
</dbReference>
<comment type="catalytic activity">
    <reaction evidence="1">
        <text>S-ubiquitinyl-[E2 ubiquitin-conjugating enzyme]-L-cysteine + [acceptor protein]-L-lysine = [E2 ubiquitin-conjugating enzyme]-L-cysteine + N(6)-ubiquitinyl-[acceptor protein]-L-lysine.</text>
        <dbReference type="EC" id="2.3.2.27"/>
    </reaction>
</comment>
<reference evidence="3 4" key="1">
    <citation type="submission" date="2019-03" db="EMBL/GenBank/DDBJ databases">
        <title>Single cell metagenomics reveals metabolic interactions within the superorganism composed of flagellate Streblomastix strix and complex community of Bacteroidetes bacteria on its surface.</title>
        <authorList>
            <person name="Treitli S.C."/>
            <person name="Kolisko M."/>
            <person name="Husnik F."/>
            <person name="Keeling P."/>
            <person name="Hampl V."/>
        </authorList>
    </citation>
    <scope>NUCLEOTIDE SEQUENCE [LARGE SCALE GENOMIC DNA]</scope>
    <source>
        <strain evidence="3">ST1C</strain>
    </source>
</reference>
<dbReference type="EC" id="2.3.2.27" evidence="1"/>
<protein>
    <recommendedName>
        <fullName evidence="1">E3 ubiquitin-protein ligase</fullName>
        <ecNumber evidence="1">2.3.2.27</ecNumber>
    </recommendedName>
</protein>
<dbReference type="GO" id="GO:0000151">
    <property type="term" value="C:ubiquitin ligase complex"/>
    <property type="evidence" value="ECO:0007669"/>
    <property type="project" value="TreeGrafter"/>
</dbReference>
<keyword evidence="1" id="KW-0833">Ubl conjugation pathway</keyword>
<comment type="similarity">
    <text evidence="1">Belongs to the E3 ubiquitin-protein ligase UBR1-like family.</text>
</comment>
<dbReference type="PANTHER" id="PTHR21497">
    <property type="entry name" value="UBIQUITIN LIGASE E3 ALPHA-RELATED"/>
    <property type="match status" value="1"/>
</dbReference>
<dbReference type="AlphaFoldDB" id="A0A5J4X460"/>
<dbReference type="OrthoDB" id="26387at2759"/>
<comment type="pathway">
    <text evidence="1">Protein modification; protein ubiquitination.</text>
</comment>
<dbReference type="Proteomes" id="UP000324800">
    <property type="component" value="Unassembled WGS sequence"/>
</dbReference>
<dbReference type="GO" id="GO:0005737">
    <property type="term" value="C:cytoplasm"/>
    <property type="evidence" value="ECO:0007669"/>
    <property type="project" value="TreeGrafter"/>
</dbReference>
<dbReference type="GO" id="GO:0071596">
    <property type="term" value="P:ubiquitin-dependent protein catabolic process via the N-end rule pathway"/>
    <property type="evidence" value="ECO:0007669"/>
    <property type="project" value="UniProtKB-UniRule"/>
</dbReference>
<dbReference type="EMBL" id="SNRW01000298">
    <property type="protein sequence ID" value="KAA6402008.1"/>
    <property type="molecule type" value="Genomic_DNA"/>
</dbReference>
<comment type="caution">
    <text evidence="3">The sequence shown here is derived from an EMBL/GenBank/DDBJ whole genome shotgun (WGS) entry which is preliminary data.</text>
</comment>
<organism evidence="3 4">
    <name type="scientific">Streblomastix strix</name>
    <dbReference type="NCBI Taxonomy" id="222440"/>
    <lineage>
        <taxon>Eukaryota</taxon>
        <taxon>Metamonada</taxon>
        <taxon>Preaxostyla</taxon>
        <taxon>Oxymonadida</taxon>
        <taxon>Streblomastigidae</taxon>
        <taxon>Streblomastix</taxon>
    </lineage>
</organism>
<evidence type="ECO:0000313" key="3">
    <source>
        <dbReference type="EMBL" id="KAA6402008.1"/>
    </source>
</evidence>
<comment type="function">
    <text evidence="1">Ubiquitin ligase protein which is a component of the N-end rule pathway. Recognizes and binds to proteins bearing specific N-terminal residues that are destabilizing according to the N-end rule, leading to their ubiquitination and subsequent degradation.</text>
</comment>
<accession>A0A5J4X460</accession>
<evidence type="ECO:0000256" key="1">
    <source>
        <dbReference type="RuleBase" id="RU366018"/>
    </source>
</evidence>
<dbReference type="InterPro" id="IPR044046">
    <property type="entry name" value="E3_ligase_UBR-like_C"/>
</dbReference>
<dbReference type="GO" id="GO:0016567">
    <property type="term" value="P:protein ubiquitination"/>
    <property type="evidence" value="ECO:0007669"/>
    <property type="project" value="UniProtKB-UniRule"/>
</dbReference>
<dbReference type="InterPro" id="IPR039164">
    <property type="entry name" value="UBR1-like"/>
</dbReference>
<keyword evidence="1" id="KW-0808">Transferase</keyword>
<keyword evidence="1" id="KW-0863">Zinc-finger</keyword>
<keyword evidence="1" id="KW-0862">Zinc</keyword>
<dbReference type="GO" id="GO:0061630">
    <property type="term" value="F:ubiquitin protein ligase activity"/>
    <property type="evidence" value="ECO:0007669"/>
    <property type="project" value="UniProtKB-UniRule"/>
</dbReference>
<gene>
    <name evidence="3" type="ORF">EZS28_002467</name>
</gene>
<evidence type="ECO:0000313" key="4">
    <source>
        <dbReference type="Proteomes" id="UP000324800"/>
    </source>
</evidence>
<name>A0A5J4X460_9EUKA</name>
<keyword evidence="1" id="KW-0479">Metal-binding</keyword>
<dbReference type="Pfam" id="PF18995">
    <property type="entry name" value="PRT6_C"/>
    <property type="match status" value="1"/>
</dbReference>
<feature type="domain" description="E3 ubiquitin-protein ligase UBR-like C-terminal" evidence="2">
    <location>
        <begin position="136"/>
        <end position="167"/>
    </location>
</feature>
<evidence type="ECO:0000259" key="2">
    <source>
        <dbReference type="Pfam" id="PF18995"/>
    </source>
</evidence>